<evidence type="ECO:0000313" key="2">
    <source>
        <dbReference type="EMBL" id="PIN98001.1"/>
    </source>
</evidence>
<proteinExistence type="predicted"/>
<evidence type="ECO:0000256" key="1">
    <source>
        <dbReference type="SAM" id="MobiDB-lite"/>
    </source>
</evidence>
<organism evidence="2 3">
    <name type="scientific">Aquarana catesbeiana</name>
    <name type="common">American bullfrog</name>
    <name type="synonym">Rana catesbeiana</name>
    <dbReference type="NCBI Taxonomy" id="8400"/>
    <lineage>
        <taxon>Eukaryota</taxon>
        <taxon>Metazoa</taxon>
        <taxon>Chordata</taxon>
        <taxon>Craniata</taxon>
        <taxon>Vertebrata</taxon>
        <taxon>Euteleostomi</taxon>
        <taxon>Amphibia</taxon>
        <taxon>Batrachia</taxon>
        <taxon>Anura</taxon>
        <taxon>Neobatrachia</taxon>
        <taxon>Ranoidea</taxon>
        <taxon>Ranidae</taxon>
        <taxon>Aquarana</taxon>
    </lineage>
</organism>
<dbReference type="EMBL" id="KV922869">
    <property type="protein sequence ID" value="PIN98001.1"/>
    <property type="molecule type" value="Genomic_DNA"/>
</dbReference>
<feature type="region of interest" description="Disordered" evidence="1">
    <location>
        <begin position="68"/>
        <end position="87"/>
    </location>
</feature>
<dbReference type="Proteomes" id="UP000228934">
    <property type="component" value="Unassembled WGS sequence"/>
</dbReference>
<reference evidence="3" key="1">
    <citation type="journal article" date="2017" name="Nat. Commun.">
        <title>The North American bullfrog draft genome provides insight into hormonal regulation of long noncoding RNA.</title>
        <authorList>
            <person name="Hammond S.A."/>
            <person name="Warren R.L."/>
            <person name="Vandervalk B.P."/>
            <person name="Kucuk E."/>
            <person name="Khan H."/>
            <person name="Gibb E.A."/>
            <person name="Pandoh P."/>
            <person name="Kirk H."/>
            <person name="Zhao Y."/>
            <person name="Jones M."/>
            <person name="Mungall A.J."/>
            <person name="Coope R."/>
            <person name="Pleasance S."/>
            <person name="Moore R.A."/>
            <person name="Holt R.A."/>
            <person name="Round J.M."/>
            <person name="Ohora S."/>
            <person name="Walle B.V."/>
            <person name="Veldhoen N."/>
            <person name="Helbing C.C."/>
            <person name="Birol I."/>
        </authorList>
    </citation>
    <scope>NUCLEOTIDE SEQUENCE [LARGE SCALE GENOMIC DNA]</scope>
</reference>
<keyword evidence="3" id="KW-1185">Reference proteome</keyword>
<dbReference type="AlphaFoldDB" id="A0A2G9P3T1"/>
<gene>
    <name evidence="2" type="ORF">AB205_0101950</name>
</gene>
<protein>
    <submittedName>
        <fullName evidence="2">Uncharacterized protein</fullName>
    </submittedName>
</protein>
<name>A0A2G9P3T1_AQUCT</name>
<sequence>MSFIEMVGMVDVLKRADYDGKQGPYPNPNVRKAKIMAKVVRSLHRNFGVRRFKDQLGKCWSDPKLREHNQYRRIKSSSKKGEKTREI</sequence>
<accession>A0A2G9P3T1</accession>
<evidence type="ECO:0000313" key="3">
    <source>
        <dbReference type="Proteomes" id="UP000228934"/>
    </source>
</evidence>